<dbReference type="Gene3D" id="2.40.50.140">
    <property type="entry name" value="Nucleic acid-binding proteins"/>
    <property type="match status" value="1"/>
</dbReference>
<keyword evidence="1" id="KW-1133">Transmembrane helix</keyword>
<accession>A0A2W4W3T0</accession>
<evidence type="ECO:0000313" key="3">
    <source>
        <dbReference type="Proteomes" id="UP000249081"/>
    </source>
</evidence>
<proteinExistence type="predicted"/>
<comment type="caution">
    <text evidence="2">The sequence shown here is derived from an EMBL/GenBank/DDBJ whole genome shotgun (WGS) entry which is preliminary data.</text>
</comment>
<protein>
    <recommendedName>
        <fullName evidence="4">NfeD-like protein</fullName>
    </recommendedName>
</protein>
<dbReference type="EMBL" id="QBMN01000090">
    <property type="protein sequence ID" value="PZO39306.1"/>
    <property type="molecule type" value="Genomic_DNA"/>
</dbReference>
<feature type="transmembrane region" description="Helical" evidence="1">
    <location>
        <begin position="6"/>
        <end position="26"/>
    </location>
</feature>
<evidence type="ECO:0000313" key="2">
    <source>
        <dbReference type="EMBL" id="PZO39306.1"/>
    </source>
</evidence>
<feature type="transmembrane region" description="Helical" evidence="1">
    <location>
        <begin position="101"/>
        <end position="123"/>
    </location>
</feature>
<evidence type="ECO:0008006" key="4">
    <source>
        <dbReference type="Google" id="ProtNLM"/>
    </source>
</evidence>
<sequence length="206" mass="22337">MLVYGICFIVGGIFVFLAAVGGLDGIDFAGDFDGDFDVSIDSDGDGTFDDIDFGTHLGETFAALRSRWWLPLLSLRFWTFALCFFGLTGLLLNWVQPDLNGWLVALLALFMGLFCGLVAALVLRSLSHQSVSSLIRPASLTGQLGTVEIPFDQNSRGKVSLNLGGSTVSFFAITQEEREFHQGEQVLVVGMERDKLWVASADGVEG</sequence>
<feature type="transmembrane region" description="Helical" evidence="1">
    <location>
        <begin position="75"/>
        <end position="95"/>
    </location>
</feature>
<evidence type="ECO:0000256" key="1">
    <source>
        <dbReference type="SAM" id="Phobius"/>
    </source>
</evidence>
<gene>
    <name evidence="2" type="ORF">DCF17_13460</name>
</gene>
<dbReference type="AlphaFoldDB" id="A0A2W4W3T0"/>
<dbReference type="InterPro" id="IPR012340">
    <property type="entry name" value="NA-bd_OB-fold"/>
</dbReference>
<keyword evidence="1" id="KW-0812">Transmembrane</keyword>
<dbReference type="Proteomes" id="UP000249081">
    <property type="component" value="Unassembled WGS sequence"/>
</dbReference>
<reference evidence="3" key="1">
    <citation type="submission" date="2018-04" db="EMBL/GenBank/DDBJ databases">
        <authorList>
            <person name="Cornet L."/>
        </authorList>
    </citation>
    <scope>NUCLEOTIDE SEQUENCE [LARGE SCALE GENOMIC DNA]</scope>
</reference>
<organism evidence="2 3">
    <name type="scientific">Shackletoniella antarctica</name>
    <dbReference type="NCBI Taxonomy" id="268115"/>
    <lineage>
        <taxon>Bacteria</taxon>
        <taxon>Bacillati</taxon>
        <taxon>Cyanobacteriota</taxon>
        <taxon>Cyanophyceae</taxon>
        <taxon>Oculatellales</taxon>
        <taxon>Oculatellaceae</taxon>
        <taxon>Shackletoniella</taxon>
    </lineage>
</organism>
<name>A0A2W4W3T0_9CYAN</name>
<reference evidence="2 3" key="2">
    <citation type="submission" date="2018-06" db="EMBL/GenBank/DDBJ databases">
        <title>Metagenomic assembly of (sub)arctic Cyanobacteria and their associated microbiome from non-axenic cultures.</title>
        <authorList>
            <person name="Baurain D."/>
        </authorList>
    </citation>
    <scope>NUCLEOTIDE SEQUENCE [LARGE SCALE GENOMIC DNA]</scope>
    <source>
        <strain evidence="2">ULC041bin1</strain>
    </source>
</reference>
<keyword evidence="1" id="KW-0472">Membrane</keyword>